<accession>A0A2J6PRU5</accession>
<dbReference type="Proteomes" id="UP000235672">
    <property type="component" value="Unassembled WGS sequence"/>
</dbReference>
<feature type="signal peptide" evidence="1">
    <location>
        <begin position="1"/>
        <end position="17"/>
    </location>
</feature>
<evidence type="ECO:0000256" key="1">
    <source>
        <dbReference type="SAM" id="SignalP"/>
    </source>
</evidence>
<name>A0A2J6PRU5_9HELO</name>
<protein>
    <recommendedName>
        <fullName evidence="4">Secreted protein</fullName>
    </recommendedName>
</protein>
<reference evidence="2 3" key="1">
    <citation type="submission" date="2016-05" db="EMBL/GenBank/DDBJ databases">
        <title>A degradative enzymes factory behind the ericoid mycorrhizal symbiosis.</title>
        <authorList>
            <consortium name="DOE Joint Genome Institute"/>
            <person name="Martino E."/>
            <person name="Morin E."/>
            <person name="Grelet G."/>
            <person name="Kuo A."/>
            <person name="Kohler A."/>
            <person name="Daghino S."/>
            <person name="Barry K."/>
            <person name="Choi C."/>
            <person name="Cichocki N."/>
            <person name="Clum A."/>
            <person name="Copeland A."/>
            <person name="Hainaut M."/>
            <person name="Haridas S."/>
            <person name="Labutti K."/>
            <person name="Lindquist E."/>
            <person name="Lipzen A."/>
            <person name="Khouja H.-R."/>
            <person name="Murat C."/>
            <person name="Ohm R."/>
            <person name="Olson A."/>
            <person name="Spatafora J."/>
            <person name="Veneault-Fourrey C."/>
            <person name="Henrissat B."/>
            <person name="Grigoriev I."/>
            <person name="Martin F."/>
            <person name="Perotto S."/>
        </authorList>
    </citation>
    <scope>NUCLEOTIDE SEQUENCE [LARGE SCALE GENOMIC DNA]</scope>
    <source>
        <strain evidence="2 3">UAMH 7357</strain>
    </source>
</reference>
<proteinExistence type="predicted"/>
<keyword evidence="3" id="KW-1185">Reference proteome</keyword>
<evidence type="ECO:0000313" key="2">
    <source>
        <dbReference type="EMBL" id="PMD16711.1"/>
    </source>
</evidence>
<gene>
    <name evidence="2" type="ORF">NA56DRAFT_708606</name>
</gene>
<organism evidence="2 3">
    <name type="scientific">Hyaloscypha hepaticicola</name>
    <dbReference type="NCBI Taxonomy" id="2082293"/>
    <lineage>
        <taxon>Eukaryota</taxon>
        <taxon>Fungi</taxon>
        <taxon>Dikarya</taxon>
        <taxon>Ascomycota</taxon>
        <taxon>Pezizomycotina</taxon>
        <taxon>Leotiomycetes</taxon>
        <taxon>Helotiales</taxon>
        <taxon>Hyaloscyphaceae</taxon>
        <taxon>Hyaloscypha</taxon>
    </lineage>
</organism>
<evidence type="ECO:0008006" key="4">
    <source>
        <dbReference type="Google" id="ProtNLM"/>
    </source>
</evidence>
<sequence>MLGVWLHGIPLFWPVTTVVPACQGLSQAKAPKRQGNVYRGRVQQGTPSKGMLPATFEILLLIYRDRAYPCHPTLSSTCQPMLRVRMPLSRGCSCALPLLQKINTSTTIVQINYLAI</sequence>
<feature type="chain" id="PRO_5014377696" description="Secreted protein" evidence="1">
    <location>
        <begin position="18"/>
        <end position="116"/>
    </location>
</feature>
<dbReference type="EMBL" id="KZ613504">
    <property type="protein sequence ID" value="PMD16711.1"/>
    <property type="molecule type" value="Genomic_DNA"/>
</dbReference>
<evidence type="ECO:0000313" key="3">
    <source>
        <dbReference type="Proteomes" id="UP000235672"/>
    </source>
</evidence>
<keyword evidence="1" id="KW-0732">Signal</keyword>
<dbReference type="AlphaFoldDB" id="A0A2J6PRU5"/>